<dbReference type="PANTHER" id="PTHR46148:SF59">
    <property type="entry name" value="NUCLEOTIDYLTRANSFERASE, RIBONUCLEASE H"/>
    <property type="match status" value="1"/>
</dbReference>
<dbReference type="Pfam" id="PF24626">
    <property type="entry name" value="SH3_Tf2-1"/>
    <property type="match status" value="1"/>
</dbReference>
<dbReference type="GO" id="GO:0003964">
    <property type="term" value="F:RNA-directed DNA polymerase activity"/>
    <property type="evidence" value="ECO:0007669"/>
    <property type="project" value="UniProtKB-KW"/>
</dbReference>
<dbReference type="EMBL" id="BKCJ010009401">
    <property type="protein sequence ID" value="GEU86778.1"/>
    <property type="molecule type" value="Genomic_DNA"/>
</dbReference>
<dbReference type="Gene3D" id="1.10.340.70">
    <property type="match status" value="1"/>
</dbReference>
<name>A0A6L2NKK5_TANCI</name>
<sequence length="890" mass="104086">MANLPPYYIAENPDDEPVNNMNGFALHMIPQHEGNMNGWIEADVPLLGDMDEPLGAEVEDNKDEEEDPDEEPEKRRWRMRKWRMRRWRITRMMRVMRRMMLRLLMLMMYQYLLLSSLECDLESVHKEVKRLSKQMHDTYRTEKKMAKKFRQDELPILMNGQEFDITSVDSAVRENRSKSSKMIKMIEGLSREFTELKIQNRKAEELSHWEAWDEDDDTSAPWDTQPFEPRGSPCNLQIMPPRRMTQAAIERLIVDAIAQDRATKGITSGADRSGGNNVATLGLEVANKKSWTELKTMMKEEFCPPEEIQRMEVELWNLRVKDSNIAAYTQRPVVLNEAVRMAHTLIEQKLVAKSERIAKSNKRKWENNNQGNNNNNNNNRGNYQNNNRHNQNNNRRQGLPPPRQVEFRIELIPDDAPIARAPYRLAPSKLKELSDQLKELSEKGFIRPSSSPWRDLMIEDLFDQLQGSSVYSKIDLRSGYHQLRIREEDIPITTFRTRKEKRYAKFSKCDFWLEFVQFLGLVIDNKGVHVGTTKIEAIQNRSAPTTPMEKGQGIFLCIVMLCSRVWSRINEEGKVHYGSKRAQHEANVVADALSRKKRDKPLRVRSLVMIVHTNLPEKILNAQTEAIKEENVKAKNLGRLINPIFEIRSDGIRYFDKRIWLPLFGGVKELNMHESHKSKYSIHPGSNKMYQDLKRLYWWPNMKAEITTYRQFVCVEILEDTTRGHGNPTGYEYCLPPTDGLSKREDDSDDGRHKSYADARRKPIEFEVGDMVMLKVSPWMGVIRFRKHGKLSPWYVGPFKIIDRIGPMAYKLELPDKLRAIHNTFHVSNLKECLADENLVILLEEIQLNKKLHFIKEPVENMDREVKHLNQSRIPIVKVRWNSRRGPEYT</sequence>
<feature type="domain" description="Tf2-1-like SH3-like" evidence="4">
    <location>
        <begin position="769"/>
        <end position="833"/>
    </location>
</feature>
<reference evidence="5" key="1">
    <citation type="journal article" date="2019" name="Sci. Rep.">
        <title>Draft genome of Tanacetum cinerariifolium, the natural source of mosquito coil.</title>
        <authorList>
            <person name="Yamashiro T."/>
            <person name="Shiraishi A."/>
            <person name="Satake H."/>
            <person name="Nakayama K."/>
        </authorList>
    </citation>
    <scope>NUCLEOTIDE SEQUENCE</scope>
</reference>
<evidence type="ECO:0000259" key="2">
    <source>
        <dbReference type="Pfam" id="PF03732"/>
    </source>
</evidence>
<feature type="compositionally biased region" description="Acidic residues" evidence="1">
    <location>
        <begin position="51"/>
        <end position="71"/>
    </location>
</feature>
<protein>
    <submittedName>
        <fullName evidence="5">Putative reverse transcriptase domain-containing protein</fullName>
    </submittedName>
</protein>
<comment type="caution">
    <text evidence="5">The sequence shown here is derived from an EMBL/GenBank/DDBJ whole genome shotgun (WGS) entry which is preliminary data.</text>
</comment>
<accession>A0A6L2NKK5</accession>
<dbReference type="AlphaFoldDB" id="A0A6L2NKK5"/>
<dbReference type="InterPro" id="IPR041588">
    <property type="entry name" value="Integrase_H2C2"/>
</dbReference>
<keyword evidence="5" id="KW-0548">Nucleotidyltransferase</keyword>
<evidence type="ECO:0000256" key="1">
    <source>
        <dbReference type="SAM" id="MobiDB-lite"/>
    </source>
</evidence>
<feature type="domain" description="Retrotransposon gag" evidence="2">
    <location>
        <begin position="288"/>
        <end position="331"/>
    </location>
</feature>
<dbReference type="SUPFAM" id="SSF56672">
    <property type="entry name" value="DNA/RNA polymerases"/>
    <property type="match status" value="1"/>
</dbReference>
<organism evidence="5">
    <name type="scientific">Tanacetum cinerariifolium</name>
    <name type="common">Dalmatian daisy</name>
    <name type="synonym">Chrysanthemum cinerariifolium</name>
    <dbReference type="NCBI Taxonomy" id="118510"/>
    <lineage>
        <taxon>Eukaryota</taxon>
        <taxon>Viridiplantae</taxon>
        <taxon>Streptophyta</taxon>
        <taxon>Embryophyta</taxon>
        <taxon>Tracheophyta</taxon>
        <taxon>Spermatophyta</taxon>
        <taxon>Magnoliopsida</taxon>
        <taxon>eudicotyledons</taxon>
        <taxon>Gunneridae</taxon>
        <taxon>Pentapetalae</taxon>
        <taxon>asterids</taxon>
        <taxon>campanulids</taxon>
        <taxon>Asterales</taxon>
        <taxon>Asteraceae</taxon>
        <taxon>Asteroideae</taxon>
        <taxon>Anthemideae</taxon>
        <taxon>Anthemidinae</taxon>
        <taxon>Tanacetum</taxon>
    </lineage>
</organism>
<dbReference type="InterPro" id="IPR005162">
    <property type="entry name" value="Retrotrans_gag_dom"/>
</dbReference>
<dbReference type="Gene3D" id="3.30.70.270">
    <property type="match status" value="1"/>
</dbReference>
<dbReference type="InterPro" id="IPR043502">
    <property type="entry name" value="DNA/RNA_pol_sf"/>
</dbReference>
<keyword evidence="5" id="KW-0808">Transferase</keyword>
<dbReference type="Gene3D" id="3.10.10.10">
    <property type="entry name" value="HIV Type 1 Reverse Transcriptase, subunit A, domain 1"/>
    <property type="match status" value="2"/>
</dbReference>
<dbReference type="Pfam" id="PF17921">
    <property type="entry name" value="Integrase_H2C2"/>
    <property type="match status" value="1"/>
</dbReference>
<evidence type="ECO:0000259" key="3">
    <source>
        <dbReference type="Pfam" id="PF17921"/>
    </source>
</evidence>
<evidence type="ECO:0000313" key="5">
    <source>
        <dbReference type="EMBL" id="GEU86778.1"/>
    </source>
</evidence>
<feature type="region of interest" description="Disordered" evidence="1">
    <location>
        <begin position="51"/>
        <end position="75"/>
    </location>
</feature>
<feature type="compositionally biased region" description="Low complexity" evidence="1">
    <location>
        <begin position="367"/>
        <end position="398"/>
    </location>
</feature>
<evidence type="ECO:0000259" key="4">
    <source>
        <dbReference type="Pfam" id="PF24626"/>
    </source>
</evidence>
<gene>
    <name evidence="5" type="ORF">Tci_058756</name>
</gene>
<dbReference type="InterPro" id="IPR043128">
    <property type="entry name" value="Rev_trsase/Diguanyl_cyclase"/>
</dbReference>
<proteinExistence type="predicted"/>
<feature type="domain" description="Integrase zinc-binding" evidence="3">
    <location>
        <begin position="672"/>
        <end position="709"/>
    </location>
</feature>
<dbReference type="PANTHER" id="PTHR46148">
    <property type="entry name" value="CHROMO DOMAIN-CONTAINING PROTEIN"/>
    <property type="match status" value="1"/>
</dbReference>
<keyword evidence="5" id="KW-0695">RNA-directed DNA polymerase</keyword>
<feature type="region of interest" description="Disordered" evidence="1">
    <location>
        <begin position="360"/>
        <end position="401"/>
    </location>
</feature>
<dbReference type="InterPro" id="IPR056924">
    <property type="entry name" value="SH3_Tf2-1"/>
</dbReference>
<dbReference type="Pfam" id="PF03732">
    <property type="entry name" value="Retrotrans_gag"/>
    <property type="match status" value="1"/>
</dbReference>